<accession>A0A8S9PQC8</accession>
<organism evidence="1 2">
    <name type="scientific">Brassica cretica</name>
    <name type="common">Mustard</name>
    <dbReference type="NCBI Taxonomy" id="69181"/>
    <lineage>
        <taxon>Eukaryota</taxon>
        <taxon>Viridiplantae</taxon>
        <taxon>Streptophyta</taxon>
        <taxon>Embryophyta</taxon>
        <taxon>Tracheophyta</taxon>
        <taxon>Spermatophyta</taxon>
        <taxon>Magnoliopsida</taxon>
        <taxon>eudicotyledons</taxon>
        <taxon>Gunneridae</taxon>
        <taxon>Pentapetalae</taxon>
        <taxon>rosids</taxon>
        <taxon>malvids</taxon>
        <taxon>Brassicales</taxon>
        <taxon>Brassicaceae</taxon>
        <taxon>Brassiceae</taxon>
        <taxon>Brassica</taxon>
    </lineage>
</organism>
<gene>
    <name evidence="1" type="ORF">F2Q69_00000924</name>
</gene>
<dbReference type="AlphaFoldDB" id="A0A8S9PQC8"/>
<evidence type="ECO:0000313" key="2">
    <source>
        <dbReference type="Proteomes" id="UP000712600"/>
    </source>
</evidence>
<protein>
    <submittedName>
        <fullName evidence="1">Uncharacterized protein</fullName>
    </submittedName>
</protein>
<comment type="caution">
    <text evidence="1">The sequence shown here is derived from an EMBL/GenBank/DDBJ whole genome shotgun (WGS) entry which is preliminary data.</text>
</comment>
<proteinExistence type="predicted"/>
<reference evidence="1" key="1">
    <citation type="submission" date="2019-12" db="EMBL/GenBank/DDBJ databases">
        <title>Genome sequencing and annotation of Brassica cretica.</title>
        <authorList>
            <person name="Studholme D.J."/>
            <person name="Sarris P."/>
        </authorList>
    </citation>
    <scope>NUCLEOTIDE SEQUENCE</scope>
    <source>
        <strain evidence="1">PFS-109/04</strain>
        <tissue evidence="1">Leaf</tissue>
    </source>
</reference>
<dbReference type="Proteomes" id="UP000712600">
    <property type="component" value="Unassembled WGS sequence"/>
</dbReference>
<sequence length="63" mass="6993">MILRRLVLSATSNSNLTRTQPLSVSATRLVSSSPDRYTPSGYDAKLARLTHKDWLVPHLSSIL</sequence>
<name>A0A8S9PQC8_BRACR</name>
<evidence type="ECO:0000313" key="1">
    <source>
        <dbReference type="EMBL" id="KAF3515047.1"/>
    </source>
</evidence>
<dbReference type="EMBL" id="QGKX02001521">
    <property type="protein sequence ID" value="KAF3515047.1"/>
    <property type="molecule type" value="Genomic_DNA"/>
</dbReference>